<dbReference type="InterPro" id="IPR043128">
    <property type="entry name" value="Rev_trsase/Diguanyl_cyclase"/>
</dbReference>
<keyword evidence="11" id="KW-1185">Reference proteome</keyword>
<dbReference type="InterPro" id="IPR050951">
    <property type="entry name" value="Retrovirus_Pol_polyprotein"/>
</dbReference>
<keyword evidence="6" id="KW-0378">Hydrolase</keyword>
<comment type="caution">
    <text evidence="10">The sequence shown here is derived from an EMBL/GenBank/DDBJ whole genome shotgun (WGS) entry which is preliminary data.</text>
</comment>
<dbReference type="Pfam" id="PF03732">
    <property type="entry name" value="Retrotrans_gag"/>
    <property type="match status" value="1"/>
</dbReference>
<keyword evidence="5" id="KW-0255">Endonuclease</keyword>
<evidence type="ECO:0000259" key="9">
    <source>
        <dbReference type="PROSITE" id="PS50878"/>
    </source>
</evidence>
<evidence type="ECO:0000256" key="4">
    <source>
        <dbReference type="ARBA" id="ARBA00022722"/>
    </source>
</evidence>
<dbReference type="GO" id="GO:0006508">
    <property type="term" value="P:proteolysis"/>
    <property type="evidence" value="ECO:0007669"/>
    <property type="project" value="UniProtKB-KW"/>
</dbReference>
<keyword evidence="4" id="KW-0540">Nuclease</keyword>
<dbReference type="InterPro" id="IPR041577">
    <property type="entry name" value="RT_RNaseH_2"/>
</dbReference>
<feature type="domain" description="Reverse transcriptase" evidence="9">
    <location>
        <begin position="282"/>
        <end position="461"/>
    </location>
</feature>
<dbReference type="OrthoDB" id="9113925at2759"/>
<evidence type="ECO:0000256" key="5">
    <source>
        <dbReference type="ARBA" id="ARBA00022759"/>
    </source>
</evidence>
<dbReference type="PANTHER" id="PTHR37984">
    <property type="entry name" value="PROTEIN CBG26694"/>
    <property type="match status" value="1"/>
</dbReference>
<dbReference type="GO" id="GO:0004519">
    <property type="term" value="F:endonuclease activity"/>
    <property type="evidence" value="ECO:0007669"/>
    <property type="project" value="UniProtKB-KW"/>
</dbReference>
<evidence type="ECO:0000313" key="10">
    <source>
        <dbReference type="EMBL" id="KAD2804421.1"/>
    </source>
</evidence>
<dbReference type="EMBL" id="SZYD01000018">
    <property type="protein sequence ID" value="KAD2804421.1"/>
    <property type="molecule type" value="Genomic_DNA"/>
</dbReference>
<evidence type="ECO:0000256" key="7">
    <source>
        <dbReference type="ARBA" id="ARBA00022918"/>
    </source>
</evidence>
<evidence type="ECO:0000256" key="6">
    <source>
        <dbReference type="ARBA" id="ARBA00022801"/>
    </source>
</evidence>
<evidence type="ECO:0000256" key="8">
    <source>
        <dbReference type="ARBA" id="ARBA00023268"/>
    </source>
</evidence>
<dbReference type="AlphaFoldDB" id="A0A5N6LS69"/>
<dbReference type="GO" id="GO:0003964">
    <property type="term" value="F:RNA-directed DNA polymerase activity"/>
    <property type="evidence" value="ECO:0007669"/>
    <property type="project" value="UniProtKB-KW"/>
</dbReference>
<dbReference type="Gene3D" id="3.30.70.270">
    <property type="match status" value="2"/>
</dbReference>
<evidence type="ECO:0000256" key="2">
    <source>
        <dbReference type="ARBA" id="ARBA00022679"/>
    </source>
</evidence>
<dbReference type="SUPFAM" id="SSF56672">
    <property type="entry name" value="DNA/RNA polymerases"/>
    <property type="match status" value="1"/>
</dbReference>
<dbReference type="InterPro" id="IPR000477">
    <property type="entry name" value="RT_dom"/>
</dbReference>
<keyword evidence="1" id="KW-0645">Protease</keyword>
<name>A0A5N6LS69_9ASTR</name>
<dbReference type="GO" id="GO:0008233">
    <property type="term" value="F:peptidase activity"/>
    <property type="evidence" value="ECO:0007669"/>
    <property type="project" value="UniProtKB-KW"/>
</dbReference>
<gene>
    <name evidence="10" type="ORF">E3N88_37798</name>
</gene>
<keyword evidence="8" id="KW-0511">Multifunctional enzyme</keyword>
<evidence type="ECO:0000256" key="3">
    <source>
        <dbReference type="ARBA" id="ARBA00022695"/>
    </source>
</evidence>
<keyword evidence="7" id="KW-0695">RNA-directed DNA polymerase</keyword>
<dbReference type="Proteomes" id="UP000326396">
    <property type="component" value="Linkage Group LG8"/>
</dbReference>
<protein>
    <recommendedName>
        <fullName evidence="9">Reverse transcriptase domain-containing protein</fullName>
    </recommendedName>
</protein>
<keyword evidence="2" id="KW-0808">Transferase</keyword>
<dbReference type="PROSITE" id="PS50878">
    <property type="entry name" value="RT_POL"/>
    <property type="match status" value="1"/>
</dbReference>
<dbReference type="InterPro" id="IPR043502">
    <property type="entry name" value="DNA/RNA_pol_sf"/>
</dbReference>
<dbReference type="PANTHER" id="PTHR37984:SF5">
    <property type="entry name" value="PROTEIN NYNRIN-LIKE"/>
    <property type="match status" value="1"/>
</dbReference>
<dbReference type="InterPro" id="IPR005162">
    <property type="entry name" value="Retrotrans_gag_dom"/>
</dbReference>
<accession>A0A5N6LS69</accession>
<dbReference type="FunFam" id="3.10.10.10:FF:000007">
    <property type="entry name" value="Retrovirus-related Pol polyprotein from transposon 17.6-like Protein"/>
    <property type="match status" value="1"/>
</dbReference>
<reference evidence="10 11" key="1">
    <citation type="submission" date="2019-05" db="EMBL/GenBank/DDBJ databases">
        <title>Mikania micrantha, genome provides insights into the molecular mechanism of rapid growth.</title>
        <authorList>
            <person name="Liu B."/>
        </authorList>
    </citation>
    <scope>NUCLEOTIDE SEQUENCE [LARGE SCALE GENOMIC DNA]</scope>
    <source>
        <strain evidence="10">NLD-2019</strain>
        <tissue evidence="10">Leaf</tissue>
    </source>
</reference>
<dbReference type="CDD" id="cd01647">
    <property type="entry name" value="RT_LTR"/>
    <property type="match status" value="1"/>
</dbReference>
<keyword evidence="3" id="KW-0548">Nucleotidyltransferase</keyword>
<evidence type="ECO:0000256" key="1">
    <source>
        <dbReference type="ARBA" id="ARBA00022670"/>
    </source>
</evidence>
<organism evidence="10 11">
    <name type="scientific">Mikania micrantha</name>
    <name type="common">bitter vine</name>
    <dbReference type="NCBI Taxonomy" id="192012"/>
    <lineage>
        <taxon>Eukaryota</taxon>
        <taxon>Viridiplantae</taxon>
        <taxon>Streptophyta</taxon>
        <taxon>Embryophyta</taxon>
        <taxon>Tracheophyta</taxon>
        <taxon>Spermatophyta</taxon>
        <taxon>Magnoliopsida</taxon>
        <taxon>eudicotyledons</taxon>
        <taxon>Gunneridae</taxon>
        <taxon>Pentapetalae</taxon>
        <taxon>asterids</taxon>
        <taxon>campanulids</taxon>
        <taxon>Asterales</taxon>
        <taxon>Asteraceae</taxon>
        <taxon>Asteroideae</taxon>
        <taxon>Heliantheae alliance</taxon>
        <taxon>Eupatorieae</taxon>
        <taxon>Mikania</taxon>
    </lineage>
</organism>
<dbReference type="Pfam" id="PF17919">
    <property type="entry name" value="RT_RNaseH_2"/>
    <property type="match status" value="1"/>
</dbReference>
<dbReference type="CDD" id="cd00303">
    <property type="entry name" value="retropepsin_like"/>
    <property type="match status" value="1"/>
</dbReference>
<dbReference type="FunFam" id="3.30.70.270:FF:000020">
    <property type="entry name" value="Transposon Tf2-6 polyprotein-like Protein"/>
    <property type="match status" value="1"/>
</dbReference>
<sequence>MHLEEDALDLYSWLSSEQVISYWEELTPAFQKHYEPPEFQNPDEFLVSVRQTGTVQEYRQEFAKRTTRVSNWPDLCLLGHLCKICTFKLLEVEAEEENAAIPEEKESEDPVEDMAEISLHAIFGKSHTTTMKVLGTLNSTEVLILIDSGSTHNFISDILIHELSLITQVVNPFGVQIGNGDIIRCIDGKKYKLQGVSSGPQKSATFQQLSLVSDIQTPTPTHLQPLITSFSSVFQEPNALPPFRSHYHSIPLIPNSSPSNIRPYRYPHAQKTEFERQVELLLASDFIQPSTSPFSSPNLLVKKKDATWRMCIDYISLNKITVVDKYPIPNIDELLVELYGSTIFSKVDLRSGYYQIRVNPPDIEKTAFRTHSGHYEFKVMPFGLTNAPSTFQAVINDLFRPYLRRFVLVFFDDILIYSKSLDDHESHLKIVLDLLLRNKFFAKESKCCFGQRSVLFLGHVVSAEGVQVDQDKVQVVTSWPIPSTVKEVRGFLGLTGCYRRFVRHYGIIAHLLTALTKKDGFKWNEEAALAFNKLKQALISTPVLRLPDFSQPFVVECDASGDGVGAILIQEDHPIAYF</sequence>
<evidence type="ECO:0000313" key="11">
    <source>
        <dbReference type="Proteomes" id="UP000326396"/>
    </source>
</evidence>
<proteinExistence type="predicted"/>
<dbReference type="Gene3D" id="3.10.10.10">
    <property type="entry name" value="HIV Type 1 Reverse Transcriptase, subunit A, domain 1"/>
    <property type="match status" value="1"/>
</dbReference>
<dbReference type="Pfam" id="PF00078">
    <property type="entry name" value="RVT_1"/>
    <property type="match status" value="1"/>
</dbReference>